<dbReference type="Proteomes" id="UP001302429">
    <property type="component" value="Chromosome"/>
</dbReference>
<evidence type="ECO:0000313" key="3">
    <source>
        <dbReference type="Proteomes" id="UP001302429"/>
    </source>
</evidence>
<dbReference type="EC" id="2.1.1.-" evidence="2"/>
<dbReference type="SUPFAM" id="SSF53335">
    <property type="entry name" value="S-adenosyl-L-methionine-dependent methyltransferases"/>
    <property type="match status" value="1"/>
</dbReference>
<sequence>MNALYDSIGIDYSNLRKADPRIAAHIRNAIGDVASVLNVGAGTGSYEPGDLEVTALEPSAQMISQRPADAAQAVQGSAENIPFADDSFDAALAILTVHHWADAAKGLAEMRRVARKKIVILAFDPGFRENWLLDYWPQLAALDDAQMPPMDFYSGILGPVQISPLPVPHDCSDGFLYAYWRRPQAYLDPRLRKGSSSFWKIDGVDDGLARLERDLASGEWQKRYGDLLGQEQRDMGYRLLVADLA</sequence>
<dbReference type="InterPro" id="IPR013216">
    <property type="entry name" value="Methyltransf_11"/>
</dbReference>
<evidence type="ECO:0000259" key="1">
    <source>
        <dbReference type="Pfam" id="PF08241"/>
    </source>
</evidence>
<dbReference type="PANTHER" id="PTHR43591">
    <property type="entry name" value="METHYLTRANSFERASE"/>
    <property type="match status" value="1"/>
</dbReference>
<evidence type="ECO:0000313" key="2">
    <source>
        <dbReference type="EMBL" id="WOE75137.1"/>
    </source>
</evidence>
<feature type="domain" description="Methyltransferase type 11" evidence="1">
    <location>
        <begin position="37"/>
        <end position="116"/>
    </location>
</feature>
<keyword evidence="3" id="KW-1185">Reference proteome</keyword>
<proteinExistence type="predicted"/>
<dbReference type="CDD" id="cd02440">
    <property type="entry name" value="AdoMet_MTases"/>
    <property type="match status" value="1"/>
</dbReference>
<dbReference type="EMBL" id="CP136594">
    <property type="protein sequence ID" value="WOE75137.1"/>
    <property type="molecule type" value="Genomic_DNA"/>
</dbReference>
<gene>
    <name evidence="2" type="ORF">RB602_15110</name>
</gene>
<protein>
    <submittedName>
        <fullName evidence="2">Class I SAM-dependent methyltransferase</fullName>
        <ecNumber evidence="2">2.1.1.-</ecNumber>
    </submittedName>
</protein>
<dbReference type="InterPro" id="IPR029063">
    <property type="entry name" value="SAM-dependent_MTases_sf"/>
</dbReference>
<dbReference type="Pfam" id="PF08241">
    <property type="entry name" value="Methyltransf_11"/>
    <property type="match status" value="1"/>
</dbReference>
<keyword evidence="2" id="KW-0489">Methyltransferase</keyword>
<dbReference type="Gene3D" id="3.40.50.150">
    <property type="entry name" value="Vaccinia Virus protein VP39"/>
    <property type="match status" value="1"/>
</dbReference>
<dbReference type="KEGG" id="acoa:RB602_15110"/>
<dbReference type="GO" id="GO:0032259">
    <property type="term" value="P:methylation"/>
    <property type="evidence" value="ECO:0007669"/>
    <property type="project" value="UniProtKB-KW"/>
</dbReference>
<keyword evidence="2" id="KW-0808">Transferase</keyword>
<organism evidence="2 3">
    <name type="scientific">Alterisphingorhabdus coralli</name>
    <dbReference type="NCBI Taxonomy" id="3071408"/>
    <lineage>
        <taxon>Bacteria</taxon>
        <taxon>Pseudomonadati</taxon>
        <taxon>Pseudomonadota</taxon>
        <taxon>Alphaproteobacteria</taxon>
        <taxon>Sphingomonadales</taxon>
        <taxon>Sphingomonadaceae</taxon>
        <taxon>Alterisphingorhabdus (ex Yan et al. 2024)</taxon>
    </lineage>
</organism>
<name>A0AA97I0M6_9SPHN</name>
<dbReference type="GO" id="GO:0008757">
    <property type="term" value="F:S-adenosylmethionine-dependent methyltransferase activity"/>
    <property type="evidence" value="ECO:0007669"/>
    <property type="project" value="InterPro"/>
</dbReference>
<dbReference type="AlphaFoldDB" id="A0AA97I0M6"/>
<dbReference type="PANTHER" id="PTHR43591:SF24">
    <property type="entry name" value="2-METHOXY-6-POLYPRENYL-1,4-BENZOQUINOL METHYLASE, MITOCHONDRIAL"/>
    <property type="match status" value="1"/>
</dbReference>
<accession>A0AA97I0M6</accession>
<dbReference type="RefSeq" id="WP_317081772.1">
    <property type="nucleotide sequence ID" value="NZ_CP136594.1"/>
</dbReference>
<reference evidence="2 3" key="1">
    <citation type="submission" date="2023-10" db="EMBL/GenBank/DDBJ databases">
        <title>Complete genome sequence of a Sphingomonadaceae bacterium.</title>
        <authorList>
            <person name="Yan C."/>
        </authorList>
    </citation>
    <scope>NUCLEOTIDE SEQUENCE [LARGE SCALE GENOMIC DNA]</scope>
    <source>
        <strain evidence="2 3">SCSIO 66989</strain>
    </source>
</reference>